<evidence type="ECO:0008006" key="3">
    <source>
        <dbReference type="Google" id="ProtNLM"/>
    </source>
</evidence>
<dbReference type="OMA" id="HFICERI"/>
<dbReference type="eggNOG" id="KOG0017">
    <property type="taxonomic scope" value="Eukaryota"/>
</dbReference>
<accession>A0A0D3D758</accession>
<evidence type="ECO:0000313" key="1">
    <source>
        <dbReference type="EnsemblPlants" id="Bo7g056290.1"/>
    </source>
</evidence>
<dbReference type="Gramene" id="Bo7g056290.1">
    <property type="protein sequence ID" value="Bo7g056290.1"/>
    <property type="gene ID" value="Bo7g056290"/>
</dbReference>
<dbReference type="SUPFAM" id="SSF56672">
    <property type="entry name" value="DNA/RNA polymerases"/>
    <property type="match status" value="1"/>
</dbReference>
<name>A0A0D3D758_BRAOL</name>
<dbReference type="HOGENOM" id="CLU_001650_6_0_1"/>
<protein>
    <recommendedName>
        <fullName evidence="3">Reverse transcriptase Ty1/copia-type domain-containing protein</fullName>
    </recommendedName>
</protein>
<organism evidence="1 2">
    <name type="scientific">Brassica oleracea var. oleracea</name>
    <dbReference type="NCBI Taxonomy" id="109376"/>
    <lineage>
        <taxon>Eukaryota</taxon>
        <taxon>Viridiplantae</taxon>
        <taxon>Streptophyta</taxon>
        <taxon>Embryophyta</taxon>
        <taxon>Tracheophyta</taxon>
        <taxon>Spermatophyta</taxon>
        <taxon>Magnoliopsida</taxon>
        <taxon>eudicotyledons</taxon>
        <taxon>Gunneridae</taxon>
        <taxon>Pentapetalae</taxon>
        <taxon>rosids</taxon>
        <taxon>malvids</taxon>
        <taxon>Brassicales</taxon>
        <taxon>Brassicaceae</taxon>
        <taxon>Brassiceae</taxon>
        <taxon>Brassica</taxon>
    </lineage>
</organism>
<dbReference type="EnsemblPlants" id="Bo7g056290.1">
    <property type="protein sequence ID" value="Bo7g056290.1"/>
    <property type="gene ID" value="Bo7g056290"/>
</dbReference>
<dbReference type="Proteomes" id="UP000032141">
    <property type="component" value="Chromosome C7"/>
</dbReference>
<dbReference type="InterPro" id="IPR043502">
    <property type="entry name" value="DNA/RNA_pol_sf"/>
</dbReference>
<evidence type="ECO:0000313" key="2">
    <source>
        <dbReference type="Proteomes" id="UP000032141"/>
    </source>
</evidence>
<dbReference type="PANTHER" id="PTHR11439:SF489">
    <property type="entry name" value="RNA-DIRECTED DNA POLYMERASE"/>
    <property type="match status" value="1"/>
</dbReference>
<dbReference type="STRING" id="109376.A0A0D3D758"/>
<keyword evidence="2" id="KW-1185">Reference proteome</keyword>
<proteinExistence type="predicted"/>
<reference evidence="1" key="2">
    <citation type="submission" date="2015-03" db="UniProtKB">
        <authorList>
            <consortium name="EnsemblPlants"/>
        </authorList>
    </citation>
    <scope>IDENTIFICATION</scope>
</reference>
<dbReference type="AlphaFoldDB" id="A0A0D3D758"/>
<dbReference type="CDD" id="cd09272">
    <property type="entry name" value="RNase_HI_RT_Ty1"/>
    <property type="match status" value="1"/>
</dbReference>
<sequence>MTTATPATTPMCATTPLTLHTGTPLPDPTEYRATVGSLQYLSLTCPDISYAVNKLSQYMHRSTTDHWTAVKRILRYLVGTHTNGLFFSTQNTPSLHAFTDADWAGDKDDYMSTGAYLVYYGSHPIAWSSKKQSGIARSSTEAEYRSVANTTAEVTWIKSLLTELGIKTTTAPAIYCDNKGATYLCANPMFHSRMKHLALDYHFVRNHVQAGNIRVSHIHSSDQLADALTKPLSRPLFHTLRVKIGLATPRPS</sequence>
<reference evidence="1 2" key="1">
    <citation type="journal article" date="2014" name="Genome Biol.">
        <title>Transcriptome and methylome profiling reveals relics of genome dominance in the mesopolyploid Brassica oleracea.</title>
        <authorList>
            <person name="Parkin I.A."/>
            <person name="Koh C."/>
            <person name="Tang H."/>
            <person name="Robinson S.J."/>
            <person name="Kagale S."/>
            <person name="Clarke W.E."/>
            <person name="Town C.D."/>
            <person name="Nixon J."/>
            <person name="Krishnakumar V."/>
            <person name="Bidwell S.L."/>
            <person name="Denoeud F."/>
            <person name="Belcram H."/>
            <person name="Links M.G."/>
            <person name="Just J."/>
            <person name="Clarke C."/>
            <person name="Bender T."/>
            <person name="Huebert T."/>
            <person name="Mason A.S."/>
            <person name="Pires J.C."/>
            <person name="Barker G."/>
            <person name="Moore J."/>
            <person name="Walley P.G."/>
            <person name="Manoli S."/>
            <person name="Batley J."/>
            <person name="Edwards D."/>
            <person name="Nelson M.N."/>
            <person name="Wang X."/>
            <person name="Paterson A.H."/>
            <person name="King G."/>
            <person name="Bancroft I."/>
            <person name="Chalhoub B."/>
            <person name="Sharpe A.G."/>
        </authorList>
    </citation>
    <scope>NUCLEOTIDE SEQUENCE</scope>
    <source>
        <strain evidence="1 2">cv. TO1000</strain>
    </source>
</reference>
<dbReference type="PANTHER" id="PTHR11439">
    <property type="entry name" value="GAG-POL-RELATED RETROTRANSPOSON"/>
    <property type="match status" value="1"/>
</dbReference>